<evidence type="ECO:0000256" key="3">
    <source>
        <dbReference type="PROSITE-ProRule" id="PRU00089"/>
    </source>
</evidence>
<dbReference type="InterPro" id="IPR036388">
    <property type="entry name" value="WH-like_DNA-bd_sf"/>
</dbReference>
<organism evidence="6 7">
    <name type="scientific">Diversispora epigaea</name>
    <dbReference type="NCBI Taxonomy" id="1348612"/>
    <lineage>
        <taxon>Eukaryota</taxon>
        <taxon>Fungi</taxon>
        <taxon>Fungi incertae sedis</taxon>
        <taxon>Mucoromycota</taxon>
        <taxon>Glomeromycotina</taxon>
        <taxon>Glomeromycetes</taxon>
        <taxon>Diversisporales</taxon>
        <taxon>Diversisporaceae</taxon>
        <taxon>Diversispora</taxon>
    </lineage>
</organism>
<feature type="compositionally biased region" description="Pro residues" evidence="4">
    <location>
        <begin position="402"/>
        <end position="416"/>
    </location>
</feature>
<dbReference type="AlphaFoldDB" id="A0A397JJG8"/>
<dbReference type="OrthoDB" id="5954824at2759"/>
<dbReference type="GO" id="GO:0000978">
    <property type="term" value="F:RNA polymerase II cis-regulatory region sequence-specific DNA binding"/>
    <property type="evidence" value="ECO:0007669"/>
    <property type="project" value="TreeGrafter"/>
</dbReference>
<dbReference type="CDD" id="cd00059">
    <property type="entry name" value="FH_FOX"/>
    <property type="match status" value="1"/>
</dbReference>
<gene>
    <name evidence="6" type="ORF">Glove_42g31</name>
</gene>
<feature type="compositionally biased region" description="Low complexity" evidence="4">
    <location>
        <begin position="392"/>
        <end position="401"/>
    </location>
</feature>
<dbReference type="PRINTS" id="PR00053">
    <property type="entry name" value="FORKHEAD"/>
</dbReference>
<dbReference type="PANTHER" id="PTHR11829:SF343">
    <property type="entry name" value="FORK-HEAD DOMAIN-CONTAINING PROTEIN"/>
    <property type="match status" value="1"/>
</dbReference>
<keyword evidence="1 3" id="KW-0238">DNA-binding</keyword>
<accession>A0A397JJG8</accession>
<reference evidence="6 7" key="1">
    <citation type="submission" date="2018-08" db="EMBL/GenBank/DDBJ databases">
        <title>Genome and evolution of the arbuscular mycorrhizal fungus Diversispora epigaea (formerly Glomus versiforme) and its bacterial endosymbionts.</title>
        <authorList>
            <person name="Sun X."/>
            <person name="Fei Z."/>
            <person name="Harrison M."/>
        </authorList>
    </citation>
    <scope>NUCLEOTIDE SEQUENCE [LARGE SCALE GENOMIC DNA]</scope>
    <source>
        <strain evidence="6 7">IT104</strain>
    </source>
</reference>
<comment type="caution">
    <text evidence="6">The sequence shown here is derived from an EMBL/GenBank/DDBJ whole genome shotgun (WGS) entry which is preliminary data.</text>
</comment>
<feature type="region of interest" description="Disordered" evidence="4">
    <location>
        <begin position="315"/>
        <end position="368"/>
    </location>
</feature>
<dbReference type="STRING" id="1348612.A0A397JJG8"/>
<proteinExistence type="predicted"/>
<dbReference type="InterPro" id="IPR001766">
    <property type="entry name" value="Fork_head_dom"/>
</dbReference>
<evidence type="ECO:0000256" key="2">
    <source>
        <dbReference type="ARBA" id="ARBA00023242"/>
    </source>
</evidence>
<dbReference type="Gene3D" id="1.10.10.10">
    <property type="entry name" value="Winged helix-like DNA-binding domain superfamily/Winged helix DNA-binding domain"/>
    <property type="match status" value="1"/>
</dbReference>
<dbReference type="InterPro" id="IPR036390">
    <property type="entry name" value="WH_DNA-bd_sf"/>
</dbReference>
<dbReference type="GO" id="GO:0000981">
    <property type="term" value="F:DNA-binding transcription factor activity, RNA polymerase II-specific"/>
    <property type="evidence" value="ECO:0007669"/>
    <property type="project" value="TreeGrafter"/>
</dbReference>
<comment type="subcellular location">
    <subcellularLocation>
        <location evidence="3">Nucleus</location>
    </subcellularLocation>
</comment>
<evidence type="ECO:0000313" key="7">
    <source>
        <dbReference type="Proteomes" id="UP000266861"/>
    </source>
</evidence>
<dbReference type="InterPro" id="IPR030456">
    <property type="entry name" value="TF_fork_head_CS_2"/>
</dbReference>
<dbReference type="PROSITE" id="PS00658">
    <property type="entry name" value="FORK_HEAD_2"/>
    <property type="match status" value="1"/>
</dbReference>
<name>A0A397JJG8_9GLOM</name>
<evidence type="ECO:0000256" key="1">
    <source>
        <dbReference type="ARBA" id="ARBA00023125"/>
    </source>
</evidence>
<feature type="compositionally biased region" description="Low complexity" evidence="4">
    <location>
        <begin position="417"/>
        <end position="432"/>
    </location>
</feature>
<feature type="region of interest" description="Disordered" evidence="4">
    <location>
        <begin position="1"/>
        <end position="22"/>
    </location>
</feature>
<feature type="compositionally biased region" description="Basic residues" evidence="4">
    <location>
        <begin position="433"/>
        <end position="447"/>
    </location>
</feature>
<evidence type="ECO:0000259" key="5">
    <source>
        <dbReference type="PROSITE" id="PS50039"/>
    </source>
</evidence>
<keyword evidence="2 3" id="KW-0539">Nucleus</keyword>
<dbReference type="Proteomes" id="UP000266861">
    <property type="component" value="Unassembled WGS sequence"/>
</dbReference>
<dbReference type="PROSITE" id="PS50039">
    <property type="entry name" value="FORK_HEAD_3"/>
    <property type="match status" value="1"/>
</dbReference>
<feature type="compositionally biased region" description="Acidic residues" evidence="4">
    <location>
        <begin position="152"/>
        <end position="174"/>
    </location>
</feature>
<feature type="region of interest" description="Disordered" evidence="4">
    <location>
        <begin position="392"/>
        <end position="447"/>
    </location>
</feature>
<dbReference type="PANTHER" id="PTHR11829">
    <property type="entry name" value="FORKHEAD BOX PROTEIN"/>
    <property type="match status" value="1"/>
</dbReference>
<dbReference type="SMART" id="SM00339">
    <property type="entry name" value="FH"/>
    <property type="match status" value="1"/>
</dbReference>
<dbReference type="EMBL" id="PQFF01000040">
    <property type="protein sequence ID" value="RHZ86948.1"/>
    <property type="molecule type" value="Genomic_DNA"/>
</dbReference>
<dbReference type="GO" id="GO:0005634">
    <property type="term" value="C:nucleus"/>
    <property type="evidence" value="ECO:0007669"/>
    <property type="project" value="UniProtKB-SubCell"/>
</dbReference>
<feature type="region of interest" description="Disordered" evidence="4">
    <location>
        <begin position="138"/>
        <end position="180"/>
    </location>
</feature>
<dbReference type="Pfam" id="PF00250">
    <property type="entry name" value="Forkhead"/>
    <property type="match status" value="1"/>
</dbReference>
<feature type="DNA-binding region" description="Fork-head" evidence="3">
    <location>
        <begin position="178"/>
        <end position="272"/>
    </location>
</feature>
<evidence type="ECO:0000256" key="4">
    <source>
        <dbReference type="SAM" id="MobiDB-lite"/>
    </source>
</evidence>
<sequence>MNNQTQTNNQMNNQMNNNNNNNNKYYYNVQEDVRYYMNNYYQPAPATPIAVSTNTIATNNYLNSPLTITTTTSPLSTSPMAVNNTTTPIAVTTNIITTNEPEVNFTSTVMNNLNNLNNSNNFQTSNNVQTTNTTTEVHLNGNEQNEPGNDLEPPEEEGGNEDSSSEVNDINDEGAEAKPPYTYTSLIGQAVLAAPNKKRPLNEIYKWISDTYPFYKMENKGWQNSIRHNLTLCPAFRRRDRDDGVKGKGAFWTIPDEYEMCFINGVFKNDKAKEVKLKEESAPPSGFSSSSNVGLFGVNLAHQAEGTEGTVTIPQAAVPEPIPPPESSVNLPHSSRLSISSANPPHSSRLSISSTNLPHTSRLSISSTNLPHTSRLSISSANLPHSLQLSISSISSSRPSPRSSPAPRPSPVPRPSSAPRQSRLSSSSNTTSRLHRTISGRINRSAHRQSKITYNSIMKYIQENGYLDTKDASEEKSSTLSIPYNYVNMAEVENDPNEISEEMTEETIIEEETIGSGFTTEEETDTETTSPPTITWELGVTEYCGDTGLEYNQRTYFASQLNVPEICDYPNFVYTGCMDPEKLIQVDPDTRNLCYIDQGIFNPW</sequence>
<feature type="compositionally biased region" description="Polar residues" evidence="4">
    <location>
        <begin position="330"/>
        <end position="368"/>
    </location>
</feature>
<protein>
    <recommendedName>
        <fullName evidence="5">Fork-head domain-containing protein</fullName>
    </recommendedName>
</protein>
<evidence type="ECO:0000313" key="6">
    <source>
        <dbReference type="EMBL" id="RHZ86948.1"/>
    </source>
</evidence>
<dbReference type="SUPFAM" id="SSF46785">
    <property type="entry name" value="Winged helix' DNA-binding domain"/>
    <property type="match status" value="1"/>
</dbReference>
<keyword evidence="7" id="KW-1185">Reference proteome</keyword>
<feature type="domain" description="Fork-head" evidence="5">
    <location>
        <begin position="178"/>
        <end position="272"/>
    </location>
</feature>
<dbReference type="InterPro" id="IPR050211">
    <property type="entry name" value="FOX_domain-containing"/>
</dbReference>